<evidence type="ECO:0000313" key="4">
    <source>
        <dbReference type="Proteomes" id="UP000549394"/>
    </source>
</evidence>
<evidence type="ECO:0000313" key="3">
    <source>
        <dbReference type="EMBL" id="CAD5119252.1"/>
    </source>
</evidence>
<dbReference type="PANTHER" id="PTHR28489:SF2">
    <property type="entry name" value="RENTINAL DEGENERATION 3-LIKE"/>
    <property type="match status" value="1"/>
</dbReference>
<comment type="caution">
    <text evidence="3">The sequence shown here is derived from an EMBL/GenBank/DDBJ whole genome shotgun (WGS) entry which is preliminary data.</text>
</comment>
<gene>
    <name evidence="3" type="ORF">DGYR_LOCUS7523</name>
</gene>
<dbReference type="PANTHER" id="PTHR28489">
    <property type="entry name" value="RENTINAL DEGENERATION 3-LIKE"/>
    <property type="match status" value="1"/>
</dbReference>
<dbReference type="EMBL" id="CAJFCJ010000009">
    <property type="protein sequence ID" value="CAD5119252.1"/>
    <property type="molecule type" value="Genomic_DNA"/>
</dbReference>
<sequence length="183" mass="21054">MPLTNLLRSFSTEKSIGLEKPQSTIIMESLFMELEFHIRELEEQEREQEKQERRKKTGVDYSWLVTSTPKRYEISHIDRMELEEFGRQVQPVECSKVIALFRDAIAAERDYTKLAGLLKTCIKQVLEGRPKEETMSEWMHKSLVNLKKIAPSAKVTPISYESELKPSSSSSNFTADGVESLPV</sequence>
<evidence type="ECO:0000256" key="1">
    <source>
        <dbReference type="SAM" id="Coils"/>
    </source>
</evidence>
<accession>A0A7I8VSG1</accession>
<dbReference type="OrthoDB" id="10072259at2759"/>
<dbReference type="Proteomes" id="UP000549394">
    <property type="component" value="Unassembled WGS sequence"/>
</dbReference>
<organism evidence="3 4">
    <name type="scientific">Dimorphilus gyrociliatus</name>
    <dbReference type="NCBI Taxonomy" id="2664684"/>
    <lineage>
        <taxon>Eukaryota</taxon>
        <taxon>Metazoa</taxon>
        <taxon>Spiralia</taxon>
        <taxon>Lophotrochozoa</taxon>
        <taxon>Annelida</taxon>
        <taxon>Polychaeta</taxon>
        <taxon>Polychaeta incertae sedis</taxon>
        <taxon>Dinophilidae</taxon>
        <taxon>Dimorphilus</taxon>
    </lineage>
</organism>
<keyword evidence="1" id="KW-0175">Coiled coil</keyword>
<reference evidence="3 4" key="1">
    <citation type="submission" date="2020-08" db="EMBL/GenBank/DDBJ databases">
        <authorList>
            <person name="Hejnol A."/>
        </authorList>
    </citation>
    <scope>NUCLEOTIDE SEQUENCE [LARGE SCALE GENOMIC DNA]</scope>
</reference>
<dbReference type="AlphaFoldDB" id="A0A7I8VSG1"/>
<feature type="coiled-coil region" evidence="1">
    <location>
        <begin position="27"/>
        <end position="54"/>
    </location>
</feature>
<evidence type="ECO:0000256" key="2">
    <source>
        <dbReference type="SAM" id="MobiDB-lite"/>
    </source>
</evidence>
<name>A0A7I8VSG1_9ANNE</name>
<protein>
    <submittedName>
        <fullName evidence="3">Uncharacterized protein</fullName>
    </submittedName>
</protein>
<dbReference type="InterPro" id="IPR028092">
    <property type="entry name" value="RD3"/>
</dbReference>
<feature type="region of interest" description="Disordered" evidence="2">
    <location>
        <begin position="160"/>
        <end position="183"/>
    </location>
</feature>
<dbReference type="Pfam" id="PF14473">
    <property type="entry name" value="RD3"/>
    <property type="match status" value="1"/>
</dbReference>
<proteinExistence type="predicted"/>
<keyword evidence="4" id="KW-1185">Reference proteome</keyword>